<dbReference type="NCBIfam" id="TIGR02532">
    <property type="entry name" value="IV_pilin_GFxxxE"/>
    <property type="match status" value="1"/>
</dbReference>
<keyword evidence="3" id="KW-1185">Reference proteome</keyword>
<evidence type="ECO:0000313" key="2">
    <source>
        <dbReference type="EMBL" id="MBK1644530.1"/>
    </source>
</evidence>
<accession>A0A9X0WHB4</accession>
<evidence type="ECO:0000313" key="3">
    <source>
        <dbReference type="Proteomes" id="UP001138802"/>
    </source>
</evidence>
<protein>
    <recommendedName>
        <fullName evidence="4">Prepilin-type N-terminal cleavage/methylation domain-containing protein</fullName>
    </recommendedName>
</protein>
<keyword evidence="1" id="KW-0472">Membrane</keyword>
<feature type="transmembrane region" description="Helical" evidence="1">
    <location>
        <begin position="21"/>
        <end position="43"/>
    </location>
</feature>
<comment type="caution">
    <text evidence="2">The sequence shown here is derived from an EMBL/GenBank/DDBJ whole genome shotgun (WGS) entry which is preliminary data.</text>
</comment>
<gene>
    <name evidence="2" type="ORF">CKO25_07650</name>
</gene>
<keyword evidence="1" id="KW-0812">Transmembrane</keyword>
<name>A0A9X0WHB4_9GAMM</name>
<dbReference type="Pfam" id="PF07963">
    <property type="entry name" value="N_methyl"/>
    <property type="match status" value="1"/>
</dbReference>
<dbReference type="AlphaFoldDB" id="A0A9X0WHB4"/>
<dbReference type="InterPro" id="IPR012902">
    <property type="entry name" value="N_methyl_site"/>
</dbReference>
<sequence length="216" mass="23607">MRMNHITMTYPSRRVKQAGFTLSELMIASMIGLFIIAGAISVFTANRQTSALMDRIQSNQDATRFAAQTISRVVRSGARFSAGQTGQLVVEFPPGVAGQGVRDCVGTEISQITPPPARNIFSSALNQTTQRYELRCQSGNDPPVPLIDGLAQPTNQQPNFQVQFLRPHPTNHGELSTTNQAAEATSVRILLRMQGVEDVEEIAFIATMRCRVLGCD</sequence>
<dbReference type="Proteomes" id="UP001138802">
    <property type="component" value="Unassembled WGS sequence"/>
</dbReference>
<dbReference type="EMBL" id="NRSD01000006">
    <property type="protein sequence ID" value="MBK1644530.1"/>
    <property type="molecule type" value="Genomic_DNA"/>
</dbReference>
<evidence type="ECO:0008006" key="4">
    <source>
        <dbReference type="Google" id="ProtNLM"/>
    </source>
</evidence>
<evidence type="ECO:0000256" key="1">
    <source>
        <dbReference type="SAM" id="Phobius"/>
    </source>
</evidence>
<proteinExistence type="predicted"/>
<keyword evidence="1" id="KW-1133">Transmembrane helix</keyword>
<reference evidence="2 3" key="1">
    <citation type="journal article" date="2020" name="Microorganisms">
        <title>Osmotic Adaptation and Compatible Solute Biosynthesis of Phototrophic Bacteria as Revealed from Genome Analyses.</title>
        <authorList>
            <person name="Imhoff J.F."/>
            <person name="Rahn T."/>
            <person name="Kunzel S."/>
            <person name="Keller A."/>
            <person name="Neulinger S.C."/>
        </authorList>
    </citation>
    <scope>NUCLEOTIDE SEQUENCE [LARGE SCALE GENOMIC DNA]</scope>
    <source>
        <strain evidence="2 3">DSM 21303</strain>
    </source>
</reference>
<organism evidence="2 3">
    <name type="scientific">Thiocapsa imhoffii</name>
    <dbReference type="NCBI Taxonomy" id="382777"/>
    <lineage>
        <taxon>Bacteria</taxon>
        <taxon>Pseudomonadati</taxon>
        <taxon>Pseudomonadota</taxon>
        <taxon>Gammaproteobacteria</taxon>
        <taxon>Chromatiales</taxon>
        <taxon>Chromatiaceae</taxon>
        <taxon>Thiocapsa</taxon>
    </lineage>
</organism>